<evidence type="ECO:0000256" key="2">
    <source>
        <dbReference type="ARBA" id="ARBA00010495"/>
    </source>
</evidence>
<dbReference type="Pfam" id="PF15554">
    <property type="entry name" value="FSIP1"/>
    <property type="match status" value="1"/>
</dbReference>
<feature type="compositionally biased region" description="Basic and acidic residues" evidence="9">
    <location>
        <begin position="244"/>
        <end position="278"/>
    </location>
</feature>
<feature type="domain" description="G-protein coupled receptors family 1 profile" evidence="11">
    <location>
        <begin position="106"/>
        <end position="191"/>
    </location>
</feature>
<evidence type="ECO:0000256" key="7">
    <source>
        <dbReference type="ARBA" id="ARBA00023136"/>
    </source>
</evidence>
<evidence type="ECO:0000313" key="12">
    <source>
        <dbReference type="Proteomes" id="UP000694915"/>
    </source>
</evidence>
<gene>
    <name evidence="13" type="primary">LOC101991587</name>
</gene>
<keyword evidence="6" id="KW-0175">Coiled coil</keyword>
<evidence type="ECO:0000256" key="8">
    <source>
        <dbReference type="ARBA" id="ARBA00023170"/>
    </source>
</evidence>
<keyword evidence="8" id="KW-0675">Receptor</keyword>
<evidence type="ECO:0000256" key="3">
    <source>
        <dbReference type="ARBA" id="ARBA00019480"/>
    </source>
</evidence>
<accession>A0ABM1UNI2</accession>
<reference evidence="13" key="1">
    <citation type="submission" date="2025-08" db="UniProtKB">
        <authorList>
            <consortium name="RefSeq"/>
        </authorList>
    </citation>
    <scope>IDENTIFICATION</scope>
</reference>
<keyword evidence="5 10" id="KW-1133">Transmembrane helix</keyword>
<dbReference type="InterPro" id="IPR000276">
    <property type="entry name" value="GPCR_Rhodpsn"/>
</dbReference>
<dbReference type="SUPFAM" id="SSF81321">
    <property type="entry name" value="Family A G protein-coupled receptor-like"/>
    <property type="match status" value="1"/>
</dbReference>
<dbReference type="GeneID" id="101991587"/>
<keyword evidence="4 10" id="KW-0812">Transmembrane</keyword>
<dbReference type="PROSITE" id="PS50262">
    <property type="entry name" value="G_PROTEIN_RECEP_F1_2"/>
    <property type="match status" value="1"/>
</dbReference>
<feature type="transmembrane region" description="Helical" evidence="10">
    <location>
        <begin position="93"/>
        <end position="115"/>
    </location>
</feature>
<dbReference type="PRINTS" id="PR02075">
    <property type="entry name" value="FIBSHEATHIP1"/>
</dbReference>
<evidence type="ECO:0000256" key="6">
    <source>
        <dbReference type="ARBA" id="ARBA00023054"/>
    </source>
</evidence>
<comment type="similarity">
    <text evidence="2">Belongs to the FSIP1 family.</text>
</comment>
<keyword evidence="12" id="KW-1185">Reference proteome</keyword>
<organism evidence="12 13">
    <name type="scientific">Microtus ochrogaster</name>
    <name type="common">Prairie vole</name>
    <dbReference type="NCBI Taxonomy" id="79684"/>
    <lineage>
        <taxon>Eukaryota</taxon>
        <taxon>Metazoa</taxon>
        <taxon>Chordata</taxon>
        <taxon>Craniata</taxon>
        <taxon>Vertebrata</taxon>
        <taxon>Euteleostomi</taxon>
        <taxon>Mammalia</taxon>
        <taxon>Eutheria</taxon>
        <taxon>Euarchontoglires</taxon>
        <taxon>Glires</taxon>
        <taxon>Rodentia</taxon>
        <taxon>Myomorpha</taxon>
        <taxon>Muroidea</taxon>
        <taxon>Cricetidae</taxon>
        <taxon>Arvicolinae</taxon>
        <taxon>Microtus</taxon>
    </lineage>
</organism>
<evidence type="ECO:0000256" key="1">
    <source>
        <dbReference type="ARBA" id="ARBA00004141"/>
    </source>
</evidence>
<feature type="compositionally biased region" description="Low complexity" evidence="9">
    <location>
        <begin position="204"/>
        <end position="222"/>
    </location>
</feature>
<dbReference type="InterPro" id="IPR017452">
    <property type="entry name" value="GPCR_Rhodpsn_7TM"/>
</dbReference>
<dbReference type="Proteomes" id="UP000694915">
    <property type="component" value="Chromosome 14"/>
</dbReference>
<dbReference type="PANTHER" id="PTHR22012">
    <property type="entry name" value="FIBROUS SHEATH INTERACTING PROTEIN 1"/>
    <property type="match status" value="1"/>
</dbReference>
<feature type="region of interest" description="Disordered" evidence="9">
    <location>
        <begin position="1"/>
        <end position="73"/>
    </location>
</feature>
<dbReference type="Gene3D" id="1.20.1070.10">
    <property type="entry name" value="Rhodopsin 7-helix transmembrane proteins"/>
    <property type="match status" value="1"/>
</dbReference>
<proteinExistence type="inferred from homology"/>
<sequence>MSRREGPAARPALQDAAWLPRVGPTAPRAGAAVRGAPRPGGRAQAPSFAMGHNNSWVSPNTSHPRNTSGAEAGANRSALGELSEAHLYRQFTITVQVIIFIGSLLGNFMVLWSTCRTTVFKSVTNRFIKNLACSGICASLVCVPFDIILSASPQCCWWIYTMFFCKVVKFLHKVFCSVTILSFPAIALDRMSMDIIKGNLDGISKPASSSRSCPGSRSSNASLEVLSPEPGAFKIDMVNKLNSNKEDHSSSSSVEGRRNSHDCKWADDSEHTDPAREGSDEDLNLAQPMVPEPSDDSKLEEPDAQLLNAIRKMHRLDKILAKRQSREKEVKKQGAEMRIKLWEELKMRTSAKSTEDLENDEELENTKKFLCLTSESAGTAVEPSHCEFEDDFFSVFHTQISPENYENCMPNMKMDFTCDVPLIKTEKKLFPSTEKIELRSKLSQDFIKRNIELAKSPRSLVVMIDREKKRLDELLKGLDDTDSGLSSSEGDQCGWLVPGEGYTLAATESQKLAQIDTKLQEFSVLSPTVFSLSPRLESQSNKEPDLDEEGNMEPAPGEKILRDNKEQRDQRSRLRAIDGKLREINEQVEECPMISHSKWDLRITWRWLLAKILESE</sequence>
<feature type="region of interest" description="Disordered" evidence="9">
    <location>
        <begin position="534"/>
        <end position="570"/>
    </location>
</feature>
<feature type="transmembrane region" description="Helical" evidence="10">
    <location>
        <begin position="127"/>
        <end position="150"/>
    </location>
</feature>
<name>A0ABM1UNI2_MICOH</name>
<evidence type="ECO:0000256" key="9">
    <source>
        <dbReference type="SAM" id="MobiDB-lite"/>
    </source>
</evidence>
<feature type="compositionally biased region" description="Low complexity" evidence="9">
    <location>
        <begin position="20"/>
        <end position="43"/>
    </location>
</feature>
<dbReference type="RefSeq" id="XP_026643544.1">
    <property type="nucleotide sequence ID" value="XM_026787743.1"/>
</dbReference>
<protein>
    <recommendedName>
        <fullName evidence="3">Fibrous sheath-interacting protein 1</fullName>
    </recommendedName>
</protein>
<dbReference type="InterPro" id="IPR026246">
    <property type="entry name" value="Fsip1"/>
</dbReference>
<comment type="subcellular location">
    <subcellularLocation>
        <location evidence="1">Membrane</location>
        <topology evidence="1">Multi-pass membrane protein</topology>
    </subcellularLocation>
</comment>
<dbReference type="Pfam" id="PF00001">
    <property type="entry name" value="7tm_1"/>
    <property type="match status" value="1"/>
</dbReference>
<evidence type="ECO:0000313" key="13">
    <source>
        <dbReference type="RefSeq" id="XP_026643544.1"/>
    </source>
</evidence>
<evidence type="ECO:0000256" key="4">
    <source>
        <dbReference type="ARBA" id="ARBA00022692"/>
    </source>
</evidence>
<feature type="region of interest" description="Disordered" evidence="9">
    <location>
        <begin position="244"/>
        <end position="300"/>
    </location>
</feature>
<dbReference type="PANTHER" id="PTHR22012:SF2">
    <property type="entry name" value="FIBROUS SHEATH-INTERACTING PROTEIN 1"/>
    <property type="match status" value="1"/>
</dbReference>
<evidence type="ECO:0000259" key="11">
    <source>
        <dbReference type="PROSITE" id="PS50262"/>
    </source>
</evidence>
<feature type="region of interest" description="Disordered" evidence="9">
    <location>
        <begin position="204"/>
        <end position="223"/>
    </location>
</feature>
<feature type="compositionally biased region" description="Basic and acidic residues" evidence="9">
    <location>
        <begin position="559"/>
        <end position="570"/>
    </location>
</feature>
<feature type="compositionally biased region" description="Polar residues" evidence="9">
    <location>
        <begin position="52"/>
        <end position="69"/>
    </location>
</feature>
<keyword evidence="7 10" id="KW-0472">Membrane</keyword>
<evidence type="ECO:0000256" key="10">
    <source>
        <dbReference type="SAM" id="Phobius"/>
    </source>
</evidence>
<evidence type="ECO:0000256" key="5">
    <source>
        <dbReference type="ARBA" id="ARBA00022989"/>
    </source>
</evidence>